<dbReference type="InterPro" id="IPR041698">
    <property type="entry name" value="Methyltransf_25"/>
</dbReference>
<reference evidence="2 3" key="1">
    <citation type="submission" date="2018-10" db="EMBL/GenBank/DDBJ databases">
        <title>Phylogenomics of Brevibacillus.</title>
        <authorList>
            <person name="Dunlap C."/>
        </authorList>
    </citation>
    <scope>NUCLEOTIDE SEQUENCE [LARGE SCALE GENOMIC DNA]</scope>
    <source>
        <strain evidence="2 3">JCM 12215</strain>
    </source>
</reference>
<feature type="domain" description="Methyltransferase" evidence="1">
    <location>
        <begin position="74"/>
        <end position="160"/>
    </location>
</feature>
<dbReference type="CDD" id="cd02440">
    <property type="entry name" value="AdoMet_MTases"/>
    <property type="match status" value="1"/>
</dbReference>
<dbReference type="SUPFAM" id="SSF53335">
    <property type="entry name" value="S-adenosyl-L-methionine-dependent methyltransferases"/>
    <property type="match status" value="1"/>
</dbReference>
<gene>
    <name evidence="2" type="ORF">EDM52_21350</name>
</gene>
<accession>A0A3M8BXT8</accession>
<sequence>MNHGVRFSMDFKTLWQEGMKNWEGNLPQRMTDDGLEEKFWNQFLQDKSIQDEPDSYISTICEELLALISSEDEVLEIGPGWGNYTFAAAQKAKALTCVDSSSSVLEYLAHGAQAKALSNMSFIHAKWEEVSLHKSHDVVFGVNCYYRMHEIDQALVHMNNAARRLAVIGMTSGPEKPHYWELHETLGYRIRFARRDYIYLTNLLYELGIDVNCKILDLQKTYVYDTEENFIEQNLRAIMEPEYDRKKAEEILRKYLVWVDGKPAYVHHFKAALLYWKPERIKGM</sequence>
<dbReference type="AlphaFoldDB" id="A0A3M8BXT8"/>
<proteinExistence type="predicted"/>
<organism evidence="2 3">
    <name type="scientific">Brevibacillus invocatus</name>
    <dbReference type="NCBI Taxonomy" id="173959"/>
    <lineage>
        <taxon>Bacteria</taxon>
        <taxon>Bacillati</taxon>
        <taxon>Bacillota</taxon>
        <taxon>Bacilli</taxon>
        <taxon>Bacillales</taxon>
        <taxon>Paenibacillaceae</taxon>
        <taxon>Brevibacillus</taxon>
    </lineage>
</organism>
<dbReference type="Pfam" id="PF13649">
    <property type="entry name" value="Methyltransf_25"/>
    <property type="match status" value="1"/>
</dbReference>
<comment type="caution">
    <text evidence="2">The sequence shown here is derived from an EMBL/GenBank/DDBJ whole genome shotgun (WGS) entry which is preliminary data.</text>
</comment>
<dbReference type="InterPro" id="IPR029063">
    <property type="entry name" value="SAM-dependent_MTases_sf"/>
</dbReference>
<keyword evidence="2" id="KW-0489">Methyltransferase</keyword>
<evidence type="ECO:0000259" key="1">
    <source>
        <dbReference type="Pfam" id="PF13649"/>
    </source>
</evidence>
<dbReference type="GO" id="GO:0032259">
    <property type="term" value="P:methylation"/>
    <property type="evidence" value="ECO:0007669"/>
    <property type="project" value="UniProtKB-KW"/>
</dbReference>
<dbReference type="EMBL" id="RHHR01000046">
    <property type="protein sequence ID" value="RNB68153.1"/>
    <property type="molecule type" value="Genomic_DNA"/>
</dbReference>
<protein>
    <submittedName>
        <fullName evidence="2">Class I SAM-dependent methyltransferase</fullName>
    </submittedName>
</protein>
<dbReference type="RefSeq" id="WP_122910952.1">
    <property type="nucleotide sequence ID" value="NZ_CBCSBE010000037.1"/>
</dbReference>
<dbReference type="Gene3D" id="3.40.50.150">
    <property type="entry name" value="Vaccinia Virus protein VP39"/>
    <property type="match status" value="1"/>
</dbReference>
<dbReference type="Proteomes" id="UP000282028">
    <property type="component" value="Unassembled WGS sequence"/>
</dbReference>
<evidence type="ECO:0000313" key="2">
    <source>
        <dbReference type="EMBL" id="RNB68153.1"/>
    </source>
</evidence>
<dbReference type="OrthoDB" id="2594046at2"/>
<evidence type="ECO:0000313" key="3">
    <source>
        <dbReference type="Proteomes" id="UP000282028"/>
    </source>
</evidence>
<keyword evidence="2" id="KW-0808">Transferase</keyword>
<keyword evidence="3" id="KW-1185">Reference proteome</keyword>
<name>A0A3M8BXT8_9BACL</name>
<dbReference type="GO" id="GO:0008168">
    <property type="term" value="F:methyltransferase activity"/>
    <property type="evidence" value="ECO:0007669"/>
    <property type="project" value="UniProtKB-KW"/>
</dbReference>